<evidence type="ECO:0000313" key="2">
    <source>
        <dbReference type="Proteomes" id="UP000251558"/>
    </source>
</evidence>
<proteinExistence type="predicted"/>
<organism evidence="1 2">
    <name type="scientific">Mesorhizobium hawassense</name>
    <dbReference type="NCBI Taxonomy" id="1209954"/>
    <lineage>
        <taxon>Bacteria</taxon>
        <taxon>Pseudomonadati</taxon>
        <taxon>Pseudomonadota</taxon>
        <taxon>Alphaproteobacteria</taxon>
        <taxon>Hyphomicrobiales</taxon>
        <taxon>Phyllobacteriaceae</taxon>
        <taxon>Mesorhizobium</taxon>
    </lineage>
</organism>
<accession>A0A330HVS3</accession>
<dbReference type="AlphaFoldDB" id="A0A330HVS3"/>
<protein>
    <submittedName>
        <fullName evidence="1">Uncharacterized protein</fullName>
    </submittedName>
</protein>
<sequence>MDGIMRLLHVLSNRVVPALSRLRPLPQPTVFLFGEVVQQRLKSIGQHFFNVKGLKPKQMPPHCLARKLTA</sequence>
<reference evidence="1 2" key="2">
    <citation type="submission" date="2018-07" db="EMBL/GenBank/DDBJ databases">
        <title>Diversity of Mesorhizobium strains in Brazil.</title>
        <authorList>
            <person name="Helene L.C.F."/>
            <person name="Dall'Agnol R."/>
            <person name="Delamuta J.R.M."/>
            <person name="Hungria M."/>
        </authorList>
    </citation>
    <scope>NUCLEOTIDE SEQUENCE [LARGE SCALE GENOMIC DNA]</scope>
    <source>
        <strain evidence="1 2">AC99b</strain>
    </source>
</reference>
<dbReference type="EMBL" id="QMBP01000001">
    <property type="protein sequence ID" value="RAZ92403.1"/>
    <property type="molecule type" value="Genomic_DNA"/>
</dbReference>
<comment type="caution">
    <text evidence="1">The sequence shown here is derived from an EMBL/GenBank/DDBJ whole genome shotgun (WGS) entry which is preliminary data.</text>
</comment>
<keyword evidence="2" id="KW-1185">Reference proteome</keyword>
<gene>
    <name evidence="1" type="ORF">DPM33_00370</name>
</gene>
<reference evidence="2" key="1">
    <citation type="submission" date="2018-06" db="EMBL/GenBank/DDBJ databases">
        <authorList>
            <person name="Helene L.C."/>
            <person name="Dall'Agnol R."/>
            <person name="Delamuta J.R."/>
            <person name="Hungria M."/>
        </authorList>
    </citation>
    <scope>NUCLEOTIDE SEQUENCE [LARGE SCALE GENOMIC DNA]</scope>
    <source>
        <strain evidence="2">AC99b</strain>
    </source>
</reference>
<dbReference type="Proteomes" id="UP000251558">
    <property type="component" value="Unassembled WGS sequence"/>
</dbReference>
<evidence type="ECO:0000313" key="1">
    <source>
        <dbReference type="EMBL" id="RAZ92403.1"/>
    </source>
</evidence>
<name>A0A330HVS3_9HYPH</name>